<sequence>MNTIETRVPSLRGYRHRKIVLDLNVPPCDIREQADLEEVVSYSIEPVPPDTIDVEAIEDDVIESSATAFAEAKNNSRSSSRGTVMDVDSGRLAWSTTNNQNKRRRLNLSQTVINCDQYINLESTPQSIVKEIIELQPPQRNQPSIVQFAWVHLPRRCRQGKESSRRN</sequence>
<reference evidence="1" key="1">
    <citation type="submission" date="2019-09" db="EMBL/GenBank/DDBJ databases">
        <title>Draft genome information of white flower Hibiscus syriacus.</title>
        <authorList>
            <person name="Kim Y.-M."/>
        </authorList>
    </citation>
    <scope>NUCLEOTIDE SEQUENCE [LARGE SCALE GENOMIC DNA]</scope>
    <source>
        <strain evidence="1">YM2019G1</strain>
    </source>
</reference>
<dbReference type="EMBL" id="VEPZ02000996">
    <property type="protein sequence ID" value="KAE8703969.1"/>
    <property type="molecule type" value="Genomic_DNA"/>
</dbReference>
<accession>A0A6A3ALZ2</accession>
<organism evidence="1 2">
    <name type="scientific">Hibiscus syriacus</name>
    <name type="common">Rose of Sharon</name>
    <dbReference type="NCBI Taxonomy" id="106335"/>
    <lineage>
        <taxon>Eukaryota</taxon>
        <taxon>Viridiplantae</taxon>
        <taxon>Streptophyta</taxon>
        <taxon>Embryophyta</taxon>
        <taxon>Tracheophyta</taxon>
        <taxon>Spermatophyta</taxon>
        <taxon>Magnoliopsida</taxon>
        <taxon>eudicotyledons</taxon>
        <taxon>Gunneridae</taxon>
        <taxon>Pentapetalae</taxon>
        <taxon>rosids</taxon>
        <taxon>malvids</taxon>
        <taxon>Malvales</taxon>
        <taxon>Malvaceae</taxon>
        <taxon>Malvoideae</taxon>
        <taxon>Hibiscus</taxon>
    </lineage>
</organism>
<keyword evidence="2" id="KW-1185">Reference proteome</keyword>
<protein>
    <submittedName>
        <fullName evidence="1">Cell division control protein 45-like protein</fullName>
    </submittedName>
</protein>
<dbReference type="Proteomes" id="UP000436088">
    <property type="component" value="Unassembled WGS sequence"/>
</dbReference>
<evidence type="ECO:0000313" key="1">
    <source>
        <dbReference type="EMBL" id="KAE8703969.1"/>
    </source>
</evidence>
<name>A0A6A3ALZ2_HIBSY</name>
<dbReference type="GO" id="GO:0051301">
    <property type="term" value="P:cell division"/>
    <property type="evidence" value="ECO:0007669"/>
    <property type="project" value="UniProtKB-KW"/>
</dbReference>
<dbReference type="AlphaFoldDB" id="A0A6A3ALZ2"/>
<evidence type="ECO:0000313" key="2">
    <source>
        <dbReference type="Proteomes" id="UP000436088"/>
    </source>
</evidence>
<comment type="caution">
    <text evidence="1">The sequence shown here is derived from an EMBL/GenBank/DDBJ whole genome shotgun (WGS) entry which is preliminary data.</text>
</comment>
<proteinExistence type="predicted"/>
<gene>
    <name evidence="1" type="ORF">F3Y22_tig00110462pilonHSYRG00439</name>
</gene>